<dbReference type="Proteomes" id="UP001196408">
    <property type="component" value="Unassembled WGS sequence"/>
</dbReference>
<sequence>MSRRVIFFDIDGTLSTETDFTVPESTKKAIKLAQDNGHILMVNTGRTICIIEDVIKELGLDGYICGCGTNIYYHGKEIYHAKLPSELKKGIVNKAVDLDIDAVLEGPESIYFPETIKTKTVQEIKERYKDIKVNVPVYHKDDEPNFDKFTAWYTPEDDIEAFKDAFKNDLEYIQRAEDFIEVVPKACSKATGIQTFIDLIGASIDDCISIGDSTNDLPMLTYTKESVAMGNSNPVLFDYVTYITTDIEDDGIYNALKHFNVI</sequence>
<organism evidence="1 3">
    <name type="scientific">Catenibacterium mitsuokai</name>
    <dbReference type="NCBI Taxonomy" id="100886"/>
    <lineage>
        <taxon>Bacteria</taxon>
        <taxon>Bacillati</taxon>
        <taxon>Bacillota</taxon>
        <taxon>Erysipelotrichia</taxon>
        <taxon>Erysipelotrichales</taxon>
        <taxon>Coprobacillaceae</taxon>
        <taxon>Catenibacterium</taxon>
    </lineage>
</organism>
<proteinExistence type="predicted"/>
<dbReference type="Proteomes" id="UP001197492">
    <property type="component" value="Unassembled WGS sequence"/>
</dbReference>
<dbReference type="Pfam" id="PF08282">
    <property type="entry name" value="Hydrolase_3"/>
    <property type="match status" value="1"/>
</dbReference>
<dbReference type="GO" id="GO:0000287">
    <property type="term" value="F:magnesium ion binding"/>
    <property type="evidence" value="ECO:0007669"/>
    <property type="project" value="TreeGrafter"/>
</dbReference>
<evidence type="ECO:0000313" key="3">
    <source>
        <dbReference type="Proteomes" id="UP001196408"/>
    </source>
</evidence>
<dbReference type="SFLD" id="SFLDS00003">
    <property type="entry name" value="Haloacid_Dehalogenase"/>
    <property type="match status" value="1"/>
</dbReference>
<dbReference type="NCBIfam" id="TIGR01484">
    <property type="entry name" value="HAD-SF-IIB"/>
    <property type="match status" value="1"/>
</dbReference>
<dbReference type="GO" id="GO:0005829">
    <property type="term" value="C:cytosol"/>
    <property type="evidence" value="ECO:0007669"/>
    <property type="project" value="TreeGrafter"/>
</dbReference>
<dbReference type="EMBL" id="JAHOEF010000075">
    <property type="protein sequence ID" value="MBV3383427.1"/>
    <property type="molecule type" value="Genomic_DNA"/>
</dbReference>
<evidence type="ECO:0000313" key="2">
    <source>
        <dbReference type="EMBL" id="MBV3393435.1"/>
    </source>
</evidence>
<dbReference type="AlphaFoldDB" id="A0AAW4MZZ1"/>
<dbReference type="GO" id="GO:0016791">
    <property type="term" value="F:phosphatase activity"/>
    <property type="evidence" value="ECO:0007669"/>
    <property type="project" value="TreeGrafter"/>
</dbReference>
<dbReference type="RefSeq" id="WP_217748116.1">
    <property type="nucleotide sequence ID" value="NZ_JAHOEB010000075.1"/>
</dbReference>
<name>A0AAW4MZZ1_9FIRM</name>
<dbReference type="InterPro" id="IPR006379">
    <property type="entry name" value="HAD-SF_hydro_IIB"/>
</dbReference>
<evidence type="ECO:0000313" key="1">
    <source>
        <dbReference type="EMBL" id="MBV3383427.1"/>
    </source>
</evidence>
<evidence type="ECO:0000313" key="4">
    <source>
        <dbReference type="Proteomes" id="UP001197492"/>
    </source>
</evidence>
<dbReference type="PANTHER" id="PTHR10000">
    <property type="entry name" value="PHOSPHOSERINE PHOSPHATASE"/>
    <property type="match status" value="1"/>
</dbReference>
<keyword evidence="1" id="KW-0378">Hydrolase</keyword>
<accession>A0AAW4MZZ1</accession>
<gene>
    <name evidence="1" type="ORF">KSV97_09435</name>
    <name evidence="2" type="ORF">KSW06_09280</name>
</gene>
<dbReference type="EMBL" id="JAHOEL010000073">
    <property type="protein sequence ID" value="MBV3393435.1"/>
    <property type="molecule type" value="Genomic_DNA"/>
</dbReference>
<dbReference type="InterPro" id="IPR000150">
    <property type="entry name" value="Cof"/>
</dbReference>
<comment type="caution">
    <text evidence="1">The sequence shown here is derived from an EMBL/GenBank/DDBJ whole genome shotgun (WGS) entry which is preliminary data.</text>
</comment>
<dbReference type="SFLD" id="SFLDG01140">
    <property type="entry name" value="C2.B:_Phosphomannomutase_and_P"/>
    <property type="match status" value="1"/>
</dbReference>
<protein>
    <submittedName>
        <fullName evidence="1">HAD family hydrolase</fullName>
    </submittedName>
</protein>
<reference evidence="1 4" key="1">
    <citation type="submission" date="2021-06" db="EMBL/GenBank/DDBJ databases">
        <title>Collection of gut derived symbiotic bacterial strains cultured from healthy donors.</title>
        <authorList>
            <person name="Lin H."/>
            <person name="Littmann E."/>
            <person name="Pamer E.G."/>
        </authorList>
    </citation>
    <scope>NUCLEOTIDE SEQUENCE</scope>
    <source>
        <strain evidence="2 4">MSK.21.70</strain>
        <strain evidence="1">MSK.21.82</strain>
    </source>
</reference>
<dbReference type="NCBIfam" id="TIGR00099">
    <property type="entry name" value="Cof-subfamily"/>
    <property type="match status" value="1"/>
</dbReference>
<dbReference type="PANTHER" id="PTHR10000:SF25">
    <property type="entry name" value="PHOSPHATASE YKRA-RELATED"/>
    <property type="match status" value="1"/>
</dbReference>
<keyword evidence="4" id="KW-1185">Reference proteome</keyword>